<gene>
    <name evidence="2" type="ORF">G2W53_016476</name>
</gene>
<dbReference type="Proteomes" id="UP000634136">
    <property type="component" value="Unassembled WGS sequence"/>
</dbReference>
<accession>A0A834TQ10</accession>
<dbReference type="SUPFAM" id="SSF81383">
    <property type="entry name" value="F-box domain"/>
    <property type="match status" value="1"/>
</dbReference>
<dbReference type="Gene3D" id="3.80.10.10">
    <property type="entry name" value="Ribonuclease Inhibitor"/>
    <property type="match status" value="1"/>
</dbReference>
<protein>
    <submittedName>
        <fullName evidence="2">F-box/FBD/LRR-repeat protein</fullName>
    </submittedName>
</protein>
<evidence type="ECO:0000313" key="2">
    <source>
        <dbReference type="EMBL" id="KAF7825312.1"/>
    </source>
</evidence>
<dbReference type="Pfam" id="PF00646">
    <property type="entry name" value="F-box"/>
    <property type="match status" value="1"/>
</dbReference>
<dbReference type="InterPro" id="IPR036047">
    <property type="entry name" value="F-box-like_dom_sf"/>
</dbReference>
<organism evidence="2 3">
    <name type="scientific">Senna tora</name>
    <dbReference type="NCBI Taxonomy" id="362788"/>
    <lineage>
        <taxon>Eukaryota</taxon>
        <taxon>Viridiplantae</taxon>
        <taxon>Streptophyta</taxon>
        <taxon>Embryophyta</taxon>
        <taxon>Tracheophyta</taxon>
        <taxon>Spermatophyta</taxon>
        <taxon>Magnoliopsida</taxon>
        <taxon>eudicotyledons</taxon>
        <taxon>Gunneridae</taxon>
        <taxon>Pentapetalae</taxon>
        <taxon>rosids</taxon>
        <taxon>fabids</taxon>
        <taxon>Fabales</taxon>
        <taxon>Fabaceae</taxon>
        <taxon>Caesalpinioideae</taxon>
        <taxon>Cassia clade</taxon>
        <taxon>Senna</taxon>
    </lineage>
</organism>
<dbReference type="AlphaFoldDB" id="A0A834TQ10"/>
<comment type="caution">
    <text evidence="2">The sequence shown here is derived from an EMBL/GenBank/DDBJ whole genome shotgun (WGS) entry which is preliminary data.</text>
</comment>
<evidence type="ECO:0000259" key="1">
    <source>
        <dbReference type="PROSITE" id="PS50181"/>
    </source>
</evidence>
<sequence>MAEVDPISRRRRIHNTGVTVNADRFSALPDSLLCHILSFIPTKEAVATSVLSKRWRPVWRYTHSFDFDDQNYKSNETQYSRFVQFVNTVLFSLDKSHPIKRLRLKSKSTFTSNENMDVWVNSALQHKVEHLEIESGRITTVMPSSILSSNTIVVMKLNCVEFGAISSVHLPSLKTLHLCNVIFTSPSCFVDLLSGCALLENLVLNYIITQSHIGNMYMEISLPVNLLTTIDLPKLISAEVYYCSLWALLSALSKAKFLIYDIKGFANP</sequence>
<dbReference type="InterPro" id="IPR055411">
    <property type="entry name" value="LRR_FXL15/At3g58940/PEG3-like"/>
</dbReference>
<dbReference type="CDD" id="cd22160">
    <property type="entry name" value="F-box_AtFBL13-like"/>
    <property type="match status" value="1"/>
</dbReference>
<name>A0A834TQ10_9FABA</name>
<dbReference type="OrthoDB" id="1427045at2759"/>
<dbReference type="InterPro" id="IPR032675">
    <property type="entry name" value="LRR_dom_sf"/>
</dbReference>
<reference evidence="2" key="1">
    <citation type="submission" date="2020-09" db="EMBL/GenBank/DDBJ databases">
        <title>Genome-Enabled Discovery of Anthraquinone Biosynthesis in Senna tora.</title>
        <authorList>
            <person name="Kang S.-H."/>
            <person name="Pandey R.P."/>
            <person name="Lee C.-M."/>
            <person name="Sim J.-S."/>
            <person name="Jeong J.-T."/>
            <person name="Choi B.-S."/>
            <person name="Jung M."/>
            <person name="Ginzburg D."/>
            <person name="Zhao K."/>
            <person name="Won S.Y."/>
            <person name="Oh T.-J."/>
            <person name="Yu Y."/>
            <person name="Kim N.-H."/>
            <person name="Lee O.R."/>
            <person name="Lee T.-H."/>
            <person name="Bashyal P."/>
            <person name="Kim T.-S."/>
            <person name="Lee W.-H."/>
            <person name="Kawkins C."/>
            <person name="Kim C.-K."/>
            <person name="Kim J.S."/>
            <person name="Ahn B.O."/>
            <person name="Rhee S.Y."/>
            <person name="Sohng J.K."/>
        </authorList>
    </citation>
    <scope>NUCLEOTIDE SEQUENCE</scope>
    <source>
        <tissue evidence="2">Leaf</tissue>
    </source>
</reference>
<keyword evidence="3" id="KW-1185">Reference proteome</keyword>
<dbReference type="SUPFAM" id="SSF52047">
    <property type="entry name" value="RNI-like"/>
    <property type="match status" value="1"/>
</dbReference>
<feature type="domain" description="F-box" evidence="1">
    <location>
        <begin position="22"/>
        <end position="75"/>
    </location>
</feature>
<dbReference type="InterPro" id="IPR001810">
    <property type="entry name" value="F-box_dom"/>
</dbReference>
<dbReference type="Pfam" id="PF24758">
    <property type="entry name" value="LRR_At5g56370"/>
    <property type="match status" value="1"/>
</dbReference>
<proteinExistence type="predicted"/>
<dbReference type="PROSITE" id="PS50181">
    <property type="entry name" value="FBOX"/>
    <property type="match status" value="1"/>
</dbReference>
<dbReference type="InterPro" id="IPR055294">
    <property type="entry name" value="FBL60-like"/>
</dbReference>
<dbReference type="PANTHER" id="PTHR31293:SF12">
    <property type="entry name" value="RNI-LIKE SUPERFAMILY PROTEIN"/>
    <property type="match status" value="1"/>
</dbReference>
<dbReference type="EMBL" id="JAAIUW010000006">
    <property type="protein sequence ID" value="KAF7825312.1"/>
    <property type="molecule type" value="Genomic_DNA"/>
</dbReference>
<dbReference type="InterPro" id="IPR053781">
    <property type="entry name" value="F-box_AtFBL13-like"/>
</dbReference>
<evidence type="ECO:0000313" key="3">
    <source>
        <dbReference type="Proteomes" id="UP000634136"/>
    </source>
</evidence>
<dbReference type="SMART" id="SM00256">
    <property type="entry name" value="FBOX"/>
    <property type="match status" value="1"/>
</dbReference>
<dbReference type="PANTHER" id="PTHR31293">
    <property type="entry name" value="RNI-LIKE SUPERFAMILY PROTEIN"/>
    <property type="match status" value="1"/>
</dbReference>